<reference evidence="2 3" key="1">
    <citation type="journal article" date="2024" name="Commun. Biol.">
        <title>Comparative genomic analysis of thermophilic fungi reveals convergent evolutionary adaptations and gene losses.</title>
        <authorList>
            <person name="Steindorff A.S."/>
            <person name="Aguilar-Pontes M.V."/>
            <person name="Robinson A.J."/>
            <person name="Andreopoulos B."/>
            <person name="LaButti K."/>
            <person name="Kuo A."/>
            <person name="Mondo S."/>
            <person name="Riley R."/>
            <person name="Otillar R."/>
            <person name="Haridas S."/>
            <person name="Lipzen A."/>
            <person name="Grimwood J."/>
            <person name="Schmutz J."/>
            <person name="Clum A."/>
            <person name="Reid I.D."/>
            <person name="Moisan M.C."/>
            <person name="Butler G."/>
            <person name="Nguyen T.T.M."/>
            <person name="Dewar K."/>
            <person name="Conant G."/>
            <person name="Drula E."/>
            <person name="Henrissat B."/>
            <person name="Hansel C."/>
            <person name="Singer S."/>
            <person name="Hutchinson M.I."/>
            <person name="de Vries R.P."/>
            <person name="Natvig D.O."/>
            <person name="Powell A.J."/>
            <person name="Tsang A."/>
            <person name="Grigoriev I.V."/>
        </authorList>
    </citation>
    <scope>NUCLEOTIDE SEQUENCE [LARGE SCALE GENOMIC DNA]</scope>
    <source>
        <strain evidence="2 3">CBS 494.80</strain>
    </source>
</reference>
<evidence type="ECO:0000313" key="3">
    <source>
        <dbReference type="Proteomes" id="UP001595075"/>
    </source>
</evidence>
<protein>
    <submittedName>
        <fullName evidence="2">Uncharacterized protein</fullName>
    </submittedName>
</protein>
<evidence type="ECO:0000313" key="1">
    <source>
        <dbReference type="EMBL" id="KAL2059963.1"/>
    </source>
</evidence>
<dbReference type="EMBL" id="JAZHXI010000025">
    <property type="protein sequence ID" value="KAL2059963.1"/>
    <property type="molecule type" value="Genomic_DNA"/>
</dbReference>
<keyword evidence="3" id="KW-1185">Reference proteome</keyword>
<organism evidence="2 3">
    <name type="scientific">Oculimacula yallundae</name>
    <dbReference type="NCBI Taxonomy" id="86028"/>
    <lineage>
        <taxon>Eukaryota</taxon>
        <taxon>Fungi</taxon>
        <taxon>Dikarya</taxon>
        <taxon>Ascomycota</taxon>
        <taxon>Pezizomycotina</taxon>
        <taxon>Leotiomycetes</taxon>
        <taxon>Helotiales</taxon>
        <taxon>Ploettnerulaceae</taxon>
        <taxon>Oculimacula</taxon>
    </lineage>
</organism>
<proteinExistence type="predicted"/>
<dbReference type="EMBL" id="JAZHXI010000011">
    <property type="protein sequence ID" value="KAL2066649.1"/>
    <property type="molecule type" value="Genomic_DNA"/>
</dbReference>
<accession>A0ABR4CBS6</accession>
<evidence type="ECO:0000313" key="2">
    <source>
        <dbReference type="EMBL" id="KAL2066649.1"/>
    </source>
</evidence>
<name>A0ABR4CBS6_9HELO</name>
<reference evidence="2" key="2">
    <citation type="submission" date="2024-01" db="EMBL/GenBank/DDBJ databases">
        <authorList>
            <consortium name="Lawrence Berkeley National Laboratory"/>
            <person name="Steindorff A.S."/>
            <person name="Aguilar-pontes M.V."/>
            <person name="Robinson A.J."/>
            <person name="Andreopoulos B."/>
            <person name="LaButti K."/>
            <person name="Kuo A."/>
            <person name="Mondo S."/>
            <person name="Riley R."/>
            <person name="Otillar R."/>
            <person name="Haridas S."/>
            <person name="Lipzen A."/>
            <person name="Grimwood J."/>
            <person name="Schmutz J."/>
            <person name="Clum A."/>
            <person name="Conant G."/>
            <person name="Drula E."/>
            <person name="Henrissat B."/>
            <person name="Hansel C."/>
            <person name="Singer S."/>
            <person name="de Vries R."/>
            <person name="Natvig D."/>
            <person name="Powell A.J."/>
            <person name="Tsang A."/>
            <person name="Grigoriev I.V."/>
        </authorList>
    </citation>
    <scope>NUCLEOTIDE SEQUENCE</scope>
    <source>
        <strain evidence="2">CBS 494.80</strain>
    </source>
</reference>
<sequence>MTSEITEAL</sequence>
<dbReference type="Proteomes" id="UP001595075">
    <property type="component" value="Unassembled WGS sequence"/>
</dbReference>
<gene>
    <name evidence="1" type="ORF">VTL71DRAFT_10118</name>
    <name evidence="2" type="ORF">VTL71DRAFT_2721</name>
</gene>
<comment type="caution">
    <text evidence="2">The sequence shown here is derived from an EMBL/GenBank/DDBJ whole genome shotgun (WGS) entry which is preliminary data.</text>
</comment>